<dbReference type="Gene3D" id="1.20.1260.10">
    <property type="match status" value="1"/>
</dbReference>
<evidence type="ECO:0000259" key="4">
    <source>
        <dbReference type="Pfam" id="PF00210"/>
    </source>
</evidence>
<sequence>MTAAPMTYRRGNRRFADDIQNFTASPQLATNLQRVLVDLVELHLQGKQAHWNVIGSNFRDLHLELDELVDTAREASDTVAERMRALDAVPDGRSDTVAATTSLPQLPGTEMNTGDVVDLVTTQTYATVDTIRDVHDAVDAEDPSTSDLLHEIIDSLEKLAWMIKSENRKI</sequence>
<evidence type="ECO:0000256" key="2">
    <source>
        <dbReference type="RuleBase" id="RU003875"/>
    </source>
</evidence>
<gene>
    <name evidence="5" type="ORF">MTY59_16100</name>
</gene>
<dbReference type="PIRSF" id="PIRSF005900">
    <property type="entry name" value="Dps"/>
    <property type="match status" value="1"/>
</dbReference>
<evidence type="ECO:0000313" key="5">
    <source>
        <dbReference type="EMBL" id="BCZ21755.1"/>
    </source>
</evidence>
<evidence type="ECO:0000313" key="6">
    <source>
        <dbReference type="Proteomes" id="UP000826012"/>
    </source>
</evidence>
<protein>
    <submittedName>
        <fullName evidence="5">DNA starvation/stationary phase protection protein</fullName>
    </submittedName>
</protein>
<evidence type="ECO:0000256" key="1">
    <source>
        <dbReference type="ARBA" id="ARBA00009497"/>
    </source>
</evidence>
<dbReference type="InterPro" id="IPR008331">
    <property type="entry name" value="Ferritin_DPS_dom"/>
</dbReference>
<dbReference type="PRINTS" id="PR01346">
    <property type="entry name" value="HELNAPAPROT"/>
</dbReference>
<dbReference type="InterPro" id="IPR009078">
    <property type="entry name" value="Ferritin-like_SF"/>
</dbReference>
<feature type="domain" description="Ferritin/DPS" evidence="4">
    <location>
        <begin position="31"/>
        <end position="166"/>
    </location>
</feature>
<accession>A0ABN6IDL7</accession>
<dbReference type="InterPro" id="IPR023188">
    <property type="entry name" value="DPS_DNA-bd_CS"/>
</dbReference>
<dbReference type="PANTHER" id="PTHR42932:SF2">
    <property type="entry name" value="DNA PROTECTION DURING STARVATION PROTEIN 1"/>
    <property type="match status" value="1"/>
</dbReference>
<dbReference type="Proteomes" id="UP000826012">
    <property type="component" value="Chromosome"/>
</dbReference>
<dbReference type="InterPro" id="IPR012347">
    <property type="entry name" value="Ferritin-like"/>
</dbReference>
<comment type="similarity">
    <text evidence="1 2">Belongs to the Dps family.</text>
</comment>
<dbReference type="EMBL" id="AP024828">
    <property type="protein sequence ID" value="BCZ21755.1"/>
    <property type="molecule type" value="Genomic_DNA"/>
</dbReference>
<feature type="region of interest" description="Disordered" evidence="3">
    <location>
        <begin position="91"/>
        <end position="110"/>
    </location>
</feature>
<keyword evidence="6" id="KW-1185">Reference proteome</keyword>
<dbReference type="InterPro" id="IPR002177">
    <property type="entry name" value="DPS_DNA-bd"/>
</dbReference>
<organism evidence="5 6">
    <name type="scientific">Mycobacterium senriense</name>
    <dbReference type="NCBI Taxonomy" id="2775496"/>
    <lineage>
        <taxon>Bacteria</taxon>
        <taxon>Bacillati</taxon>
        <taxon>Actinomycetota</taxon>
        <taxon>Actinomycetes</taxon>
        <taxon>Mycobacteriales</taxon>
        <taxon>Mycobacteriaceae</taxon>
        <taxon>Mycobacterium</taxon>
        <taxon>Mycobacterium avium complex (MAC)</taxon>
    </lineage>
</organism>
<reference evidence="5 6" key="1">
    <citation type="submission" date="2021-07" db="EMBL/GenBank/DDBJ databases">
        <title>Complete genome sequence of nontuberculous Mycobacterium sp. TY59.</title>
        <authorList>
            <person name="Fukushima K."/>
        </authorList>
    </citation>
    <scope>NUCLEOTIDE SEQUENCE [LARGE SCALE GENOMIC DNA]</scope>
    <source>
        <strain evidence="5 6">TY59</strain>
    </source>
</reference>
<dbReference type="PANTHER" id="PTHR42932">
    <property type="entry name" value="GENERAL STRESS PROTEIN 20U"/>
    <property type="match status" value="1"/>
</dbReference>
<dbReference type="SUPFAM" id="SSF47240">
    <property type="entry name" value="Ferritin-like"/>
    <property type="match status" value="1"/>
</dbReference>
<reference evidence="5 6" key="2">
    <citation type="submission" date="2021-07" db="EMBL/GenBank/DDBJ databases">
        <authorList>
            <person name="Matsumoto Y."/>
            <person name="Motooka D."/>
            <person name="Nakamura S."/>
        </authorList>
    </citation>
    <scope>NUCLEOTIDE SEQUENCE [LARGE SCALE GENOMIC DNA]</scope>
    <source>
        <strain evidence="5 6">TY59</strain>
    </source>
</reference>
<dbReference type="CDD" id="cd01043">
    <property type="entry name" value="DPS"/>
    <property type="match status" value="1"/>
</dbReference>
<dbReference type="Pfam" id="PF00210">
    <property type="entry name" value="Ferritin"/>
    <property type="match status" value="1"/>
</dbReference>
<evidence type="ECO:0000256" key="3">
    <source>
        <dbReference type="SAM" id="MobiDB-lite"/>
    </source>
</evidence>
<dbReference type="PROSITE" id="PS00818">
    <property type="entry name" value="DPS_1"/>
    <property type="match status" value="1"/>
</dbReference>
<name>A0ABN6IDL7_9MYCO</name>
<proteinExistence type="inferred from homology"/>